<comment type="caution">
    <text evidence="3">The sequence shown here is derived from an EMBL/GenBank/DDBJ whole genome shotgun (WGS) entry which is preliminary data.</text>
</comment>
<evidence type="ECO:0000313" key="3">
    <source>
        <dbReference type="EMBL" id="CAF5186834.1"/>
    </source>
</evidence>
<evidence type="ECO:0000313" key="4">
    <source>
        <dbReference type="Proteomes" id="UP000681720"/>
    </source>
</evidence>
<name>A0A8S3HPN6_9BILA</name>
<keyword evidence="1" id="KW-0175">Coiled coil</keyword>
<dbReference type="Proteomes" id="UP000681967">
    <property type="component" value="Unassembled WGS sequence"/>
</dbReference>
<organism evidence="3 4">
    <name type="scientific">Rotaria magnacalcarata</name>
    <dbReference type="NCBI Taxonomy" id="392030"/>
    <lineage>
        <taxon>Eukaryota</taxon>
        <taxon>Metazoa</taxon>
        <taxon>Spiralia</taxon>
        <taxon>Gnathifera</taxon>
        <taxon>Rotifera</taxon>
        <taxon>Eurotatoria</taxon>
        <taxon>Bdelloidea</taxon>
        <taxon>Philodinida</taxon>
        <taxon>Philodinidae</taxon>
        <taxon>Rotaria</taxon>
    </lineage>
</organism>
<feature type="coiled-coil region" evidence="1">
    <location>
        <begin position="16"/>
        <end position="50"/>
    </location>
</feature>
<dbReference type="EMBL" id="CAJOBH010235449">
    <property type="protein sequence ID" value="CAF5088713.1"/>
    <property type="molecule type" value="Genomic_DNA"/>
</dbReference>
<gene>
    <name evidence="2" type="ORF">BYL167_LOCUS62853</name>
    <name evidence="3" type="ORF">GIL414_LOCUS71422</name>
</gene>
<protein>
    <submittedName>
        <fullName evidence="3">Uncharacterized protein</fullName>
    </submittedName>
</protein>
<evidence type="ECO:0000256" key="1">
    <source>
        <dbReference type="SAM" id="Coils"/>
    </source>
</evidence>
<dbReference type="Proteomes" id="UP000681720">
    <property type="component" value="Unassembled WGS sequence"/>
</dbReference>
<sequence length="82" mass="9513">MILNTQQQQQTNDNELAAKNTQLSILQAELDEAKSTVSQLEERQRQQREKHQQILTDLLPSDIRNQLSNDNQVNINLDPFVE</sequence>
<evidence type="ECO:0000313" key="2">
    <source>
        <dbReference type="EMBL" id="CAF5088713.1"/>
    </source>
</evidence>
<dbReference type="EMBL" id="CAJOBJ010334272">
    <property type="protein sequence ID" value="CAF5186834.1"/>
    <property type="molecule type" value="Genomic_DNA"/>
</dbReference>
<proteinExistence type="predicted"/>
<accession>A0A8S3HPN6</accession>
<dbReference type="AlphaFoldDB" id="A0A8S3HPN6"/>
<reference evidence="3" key="1">
    <citation type="submission" date="2021-02" db="EMBL/GenBank/DDBJ databases">
        <authorList>
            <person name="Nowell W R."/>
        </authorList>
    </citation>
    <scope>NUCLEOTIDE SEQUENCE</scope>
</reference>